<comment type="caution">
    <text evidence="2">The sequence shown here is derived from an EMBL/GenBank/DDBJ whole genome shotgun (WGS) entry which is preliminary data.</text>
</comment>
<reference evidence="2" key="1">
    <citation type="submission" date="2023-05" db="EMBL/GenBank/DDBJ databases">
        <authorList>
            <person name="Stuckert A."/>
        </authorList>
    </citation>
    <scope>NUCLEOTIDE SEQUENCE</scope>
</reference>
<dbReference type="Proteomes" id="UP001162483">
    <property type="component" value="Unassembled WGS sequence"/>
</dbReference>
<keyword evidence="1" id="KW-0812">Transmembrane</keyword>
<evidence type="ECO:0000313" key="2">
    <source>
        <dbReference type="EMBL" id="CAI9554436.1"/>
    </source>
</evidence>
<organism evidence="2 3">
    <name type="scientific">Staurois parvus</name>
    <dbReference type="NCBI Taxonomy" id="386267"/>
    <lineage>
        <taxon>Eukaryota</taxon>
        <taxon>Metazoa</taxon>
        <taxon>Chordata</taxon>
        <taxon>Craniata</taxon>
        <taxon>Vertebrata</taxon>
        <taxon>Euteleostomi</taxon>
        <taxon>Amphibia</taxon>
        <taxon>Batrachia</taxon>
        <taxon>Anura</taxon>
        <taxon>Neobatrachia</taxon>
        <taxon>Ranoidea</taxon>
        <taxon>Ranidae</taxon>
        <taxon>Staurois</taxon>
    </lineage>
</organism>
<proteinExistence type="predicted"/>
<keyword evidence="1" id="KW-1133">Transmembrane helix</keyword>
<protein>
    <submittedName>
        <fullName evidence="2">Uncharacterized protein</fullName>
    </submittedName>
</protein>
<feature type="non-terminal residue" evidence="2">
    <location>
        <position position="1"/>
    </location>
</feature>
<name>A0ABN9C422_9NEOB</name>
<sequence>KDHLTYLAVFPSVARGKVSVSQAVTPSYTRAYHAALLRDPSITYLVLRSCDVPPAVSWQCNPADASICHLGSVPCERRDGRGDGTAGNLKMTKIKHYCIKAFHIHFVPTALSCALPAFLPFFLPGN</sequence>
<feature type="transmembrane region" description="Helical" evidence="1">
    <location>
        <begin position="101"/>
        <end position="123"/>
    </location>
</feature>
<dbReference type="EMBL" id="CATNWA010007643">
    <property type="protein sequence ID" value="CAI9554436.1"/>
    <property type="molecule type" value="Genomic_DNA"/>
</dbReference>
<keyword evidence="3" id="KW-1185">Reference proteome</keyword>
<gene>
    <name evidence="2" type="ORF">SPARVUS_LOCUS4222317</name>
</gene>
<evidence type="ECO:0000313" key="3">
    <source>
        <dbReference type="Proteomes" id="UP001162483"/>
    </source>
</evidence>
<accession>A0ABN9C422</accession>
<evidence type="ECO:0000256" key="1">
    <source>
        <dbReference type="SAM" id="Phobius"/>
    </source>
</evidence>
<keyword evidence="1" id="KW-0472">Membrane</keyword>